<sequence>MTETQHLRAIILPVAKELQRPLWSVMIPTYNCADYLRETLASVLEQDPGSEFMQIEVVDDFSTKDDPKAVVEELGKGRVKFYQQPQNVGYISNFNTCLQRSQGKLVHLLHGDDCVRRGFYHRLQLAFEKQPNIGAAFCRNIVMDENSNWQWFSRLLRQKSGVLENWLEQIAIINLLQPPSIVVRRDVYEQLG</sequence>
<dbReference type="CDD" id="cd00761">
    <property type="entry name" value="Glyco_tranf_GTA_type"/>
    <property type="match status" value="1"/>
</dbReference>
<evidence type="ECO:0000313" key="2">
    <source>
        <dbReference type="EMBL" id="HFN00985.1"/>
    </source>
</evidence>
<dbReference type="Gene3D" id="3.90.550.10">
    <property type="entry name" value="Spore Coat Polysaccharide Biosynthesis Protein SpsA, Chain A"/>
    <property type="match status" value="1"/>
</dbReference>
<keyword evidence="2" id="KW-0808">Transferase</keyword>
<dbReference type="PANTHER" id="PTHR43685">
    <property type="entry name" value="GLYCOSYLTRANSFERASE"/>
    <property type="match status" value="1"/>
</dbReference>
<proteinExistence type="predicted"/>
<dbReference type="Pfam" id="PF00535">
    <property type="entry name" value="Glycos_transf_2"/>
    <property type="match status" value="1"/>
</dbReference>
<dbReference type="SUPFAM" id="SSF53448">
    <property type="entry name" value="Nucleotide-diphospho-sugar transferases"/>
    <property type="match status" value="1"/>
</dbReference>
<organism evidence="2">
    <name type="scientific">Oscillatoriales cyanobacterium SpSt-418</name>
    <dbReference type="NCBI Taxonomy" id="2282169"/>
    <lineage>
        <taxon>Bacteria</taxon>
        <taxon>Bacillati</taxon>
        <taxon>Cyanobacteriota</taxon>
        <taxon>Cyanophyceae</taxon>
        <taxon>Oscillatoriophycideae</taxon>
        <taxon>Oscillatoriales</taxon>
    </lineage>
</organism>
<gene>
    <name evidence="2" type="ORF">ENR64_25170</name>
</gene>
<dbReference type="InterPro" id="IPR050834">
    <property type="entry name" value="Glycosyltransf_2"/>
</dbReference>
<protein>
    <submittedName>
        <fullName evidence="2">Glycosyltransferase family 2 protein</fullName>
    </submittedName>
</protein>
<feature type="domain" description="Glycosyltransferase 2-like" evidence="1">
    <location>
        <begin position="24"/>
        <end position="191"/>
    </location>
</feature>
<dbReference type="GO" id="GO:0016740">
    <property type="term" value="F:transferase activity"/>
    <property type="evidence" value="ECO:0007669"/>
    <property type="project" value="UniProtKB-KW"/>
</dbReference>
<dbReference type="AlphaFoldDB" id="A0A7C3KH94"/>
<dbReference type="PANTHER" id="PTHR43685:SF11">
    <property type="entry name" value="GLYCOSYLTRANSFERASE TAGX-RELATED"/>
    <property type="match status" value="1"/>
</dbReference>
<dbReference type="InterPro" id="IPR001173">
    <property type="entry name" value="Glyco_trans_2-like"/>
</dbReference>
<evidence type="ECO:0000259" key="1">
    <source>
        <dbReference type="Pfam" id="PF00535"/>
    </source>
</evidence>
<name>A0A7C3KH94_9CYAN</name>
<dbReference type="InterPro" id="IPR029044">
    <property type="entry name" value="Nucleotide-diphossugar_trans"/>
</dbReference>
<dbReference type="EMBL" id="DSRU01000357">
    <property type="protein sequence ID" value="HFN00985.1"/>
    <property type="molecule type" value="Genomic_DNA"/>
</dbReference>
<accession>A0A7C3KH94</accession>
<comment type="caution">
    <text evidence="2">The sequence shown here is derived from an EMBL/GenBank/DDBJ whole genome shotgun (WGS) entry which is preliminary data.</text>
</comment>
<reference evidence="2" key="1">
    <citation type="journal article" date="2020" name="mSystems">
        <title>Genome- and Community-Level Interaction Insights into Carbon Utilization and Element Cycling Functions of Hydrothermarchaeota in Hydrothermal Sediment.</title>
        <authorList>
            <person name="Zhou Z."/>
            <person name="Liu Y."/>
            <person name="Xu W."/>
            <person name="Pan J."/>
            <person name="Luo Z.H."/>
            <person name="Li M."/>
        </authorList>
    </citation>
    <scope>NUCLEOTIDE SEQUENCE [LARGE SCALE GENOMIC DNA]</scope>
    <source>
        <strain evidence="2">SpSt-418</strain>
    </source>
</reference>